<dbReference type="Gene3D" id="3.40.190.10">
    <property type="entry name" value="Periplasmic binding protein-like II"/>
    <property type="match status" value="1"/>
</dbReference>
<dbReference type="AlphaFoldDB" id="A0A0L7NA78"/>
<dbReference type="Gene3D" id="3.40.190.150">
    <property type="entry name" value="Bordetella uptake gene, domain 1"/>
    <property type="match status" value="1"/>
</dbReference>
<sequence>MFMYFRAACSAIILTICALQVHAQQPTPIRFVVAYPPGGAGDQMARIVANEVARSLGTPVVVENKPGAGGMIAGDLVARAKPDGKTFFVGGNGPLVLNAAIYDKMPYDPAKSFAPVAGLGKSPLLLVTRNGLGVDSVAELVSVMKTRQLSMASAGIGNVTHLAGEYVAALMGYKVTHVPFSGSAPAILGLIGDNVDVMFDALPSSMHQAKAGKIRPLAILDDRRFPLLPDVPTLKESGYANGETSAWIAIVAPAQTPRSAVLEINKAVNDALLKPEVAQKFHSIGEQPMAGTPEDLGNFMAAERARWLPLVKSLGVKLD</sequence>
<dbReference type="PIRSF" id="PIRSF017082">
    <property type="entry name" value="YflP"/>
    <property type="match status" value="1"/>
</dbReference>
<dbReference type="Pfam" id="PF03401">
    <property type="entry name" value="TctC"/>
    <property type="match status" value="1"/>
</dbReference>
<dbReference type="InterPro" id="IPR042100">
    <property type="entry name" value="Bug_dom1"/>
</dbReference>
<proteinExistence type="inferred from homology"/>
<dbReference type="RefSeq" id="WP_015060625.1">
    <property type="nucleotide sequence ID" value="NZ_JNVD01000002.1"/>
</dbReference>
<organism evidence="3 4">
    <name type="scientific">Comamonas testosteroni</name>
    <name type="common">Pseudomonas testosteroni</name>
    <dbReference type="NCBI Taxonomy" id="285"/>
    <lineage>
        <taxon>Bacteria</taxon>
        <taxon>Pseudomonadati</taxon>
        <taxon>Pseudomonadota</taxon>
        <taxon>Betaproteobacteria</taxon>
        <taxon>Burkholderiales</taxon>
        <taxon>Comamonadaceae</taxon>
        <taxon>Comamonas</taxon>
    </lineage>
</organism>
<reference evidence="4" key="1">
    <citation type="submission" date="2014-06" db="EMBL/GenBank/DDBJ databases">
        <title>Draft genome sequence of C. testosteroni WDL7.</title>
        <authorList>
            <person name="Wu Y."/>
            <person name="Seshan H."/>
            <person name="Arumugam K."/>
        </authorList>
    </citation>
    <scope>NUCLEOTIDE SEQUENCE [LARGE SCALE GENOMIC DNA]</scope>
    <source>
        <strain evidence="4">WDL7</strain>
    </source>
</reference>
<evidence type="ECO:0000256" key="2">
    <source>
        <dbReference type="SAM" id="SignalP"/>
    </source>
</evidence>
<dbReference type="SUPFAM" id="SSF53850">
    <property type="entry name" value="Periplasmic binding protein-like II"/>
    <property type="match status" value="1"/>
</dbReference>
<protein>
    <submittedName>
        <fullName evidence="3">ABC transporter substrate-binding protein</fullName>
    </submittedName>
</protein>
<dbReference type="PATRIC" id="fig|285.49.peg.1533"/>
<dbReference type="PANTHER" id="PTHR42928">
    <property type="entry name" value="TRICARBOXYLATE-BINDING PROTEIN"/>
    <property type="match status" value="1"/>
</dbReference>
<gene>
    <name evidence="3" type="ORF">GL58_07450</name>
</gene>
<comment type="similarity">
    <text evidence="1">Belongs to the UPF0065 (bug) family.</text>
</comment>
<comment type="caution">
    <text evidence="3">The sequence shown here is derived from an EMBL/GenBank/DDBJ whole genome shotgun (WGS) entry which is preliminary data.</text>
</comment>
<evidence type="ECO:0000256" key="1">
    <source>
        <dbReference type="ARBA" id="ARBA00006987"/>
    </source>
</evidence>
<evidence type="ECO:0000313" key="4">
    <source>
        <dbReference type="Proteomes" id="UP000037442"/>
    </source>
</evidence>
<dbReference type="PANTHER" id="PTHR42928:SF5">
    <property type="entry name" value="BLR1237 PROTEIN"/>
    <property type="match status" value="1"/>
</dbReference>
<name>A0A0L7NA78_COMTE</name>
<dbReference type="InterPro" id="IPR005064">
    <property type="entry name" value="BUG"/>
</dbReference>
<dbReference type="EMBL" id="JNVD01000002">
    <property type="protein sequence ID" value="KOC30768.1"/>
    <property type="molecule type" value="Genomic_DNA"/>
</dbReference>
<accession>A0A0L7NA78</accession>
<keyword evidence="2" id="KW-0732">Signal</keyword>
<feature type="chain" id="PRO_5005574500" evidence="2">
    <location>
        <begin position="24"/>
        <end position="319"/>
    </location>
</feature>
<feature type="signal peptide" evidence="2">
    <location>
        <begin position="1"/>
        <end position="23"/>
    </location>
</feature>
<dbReference type="Proteomes" id="UP000037442">
    <property type="component" value="Unassembled WGS sequence"/>
</dbReference>
<evidence type="ECO:0000313" key="3">
    <source>
        <dbReference type="EMBL" id="KOC30768.1"/>
    </source>
</evidence>